<name>A0ABN3TXT0_9ACTN</name>
<evidence type="ECO:0008006" key="5">
    <source>
        <dbReference type="Google" id="ProtNLM"/>
    </source>
</evidence>
<dbReference type="Proteomes" id="UP001500886">
    <property type="component" value="Unassembled WGS sequence"/>
</dbReference>
<keyword evidence="2" id="KW-1133">Transmembrane helix</keyword>
<protein>
    <recommendedName>
        <fullName evidence="5">DUF1707 domain-containing protein</fullName>
    </recommendedName>
</protein>
<reference evidence="3 4" key="1">
    <citation type="journal article" date="2019" name="Int. J. Syst. Evol. Microbiol.">
        <title>The Global Catalogue of Microorganisms (GCM) 10K type strain sequencing project: providing services to taxonomists for standard genome sequencing and annotation.</title>
        <authorList>
            <consortium name="The Broad Institute Genomics Platform"/>
            <consortium name="The Broad Institute Genome Sequencing Center for Infectious Disease"/>
            <person name="Wu L."/>
            <person name="Ma J."/>
        </authorList>
    </citation>
    <scope>NUCLEOTIDE SEQUENCE [LARGE SCALE GENOMIC DNA]</scope>
    <source>
        <strain evidence="3 4">JCM 4542</strain>
    </source>
</reference>
<feature type="region of interest" description="Disordered" evidence="1">
    <location>
        <begin position="115"/>
        <end position="158"/>
    </location>
</feature>
<keyword evidence="2" id="KW-0812">Transmembrane</keyword>
<keyword evidence="2" id="KW-0472">Membrane</keyword>
<feature type="compositionally biased region" description="Basic residues" evidence="1">
    <location>
        <begin position="142"/>
        <end position="154"/>
    </location>
</feature>
<evidence type="ECO:0000313" key="4">
    <source>
        <dbReference type="Proteomes" id="UP001500886"/>
    </source>
</evidence>
<dbReference type="RefSeq" id="WP_344436783.1">
    <property type="nucleotide sequence ID" value="NZ_BAAASL010000015.1"/>
</dbReference>
<sequence>MAVDLVKPDPGDDDDGLADVVDLVTVDDMAESDEGVAAPPSRLRAWWCEVLEDAERSATGPRPRFMTRPELGAHHFFNRAGLATMRTGTVVIFHGTWTLTRRGWALVLGQVRKGKGAKSAPAPSATGEAGDAAQTRTPAKGLGRKPAGRKKGAKKAATTAKSSTGDVILGGTLIAGMGVMFVTKTVFPMIGTVVVNAASWVADHPVDVARGGGGVVIVFMVIAWIVGGVVGVPAVHEHGEEQDREVREEAAEAEAESPEDQEKGQGNGEAEADPAGGEAPDLSPEEQAERERIRVYEWVRESIKKPTGSGVAVHLRELWLSLQKEGEAGPSMADVRALLEGHQITIRDGVKAPASDKDGASRNRPGVHSDDLPQSFTPLPTPGSNLIRLLPTSRASDQQ</sequence>
<evidence type="ECO:0000256" key="1">
    <source>
        <dbReference type="SAM" id="MobiDB-lite"/>
    </source>
</evidence>
<feature type="region of interest" description="Disordered" evidence="1">
    <location>
        <begin position="346"/>
        <end position="399"/>
    </location>
</feature>
<evidence type="ECO:0000313" key="3">
    <source>
        <dbReference type="EMBL" id="GAA2720328.1"/>
    </source>
</evidence>
<accession>A0ABN3TXT0</accession>
<feature type="region of interest" description="Disordered" evidence="1">
    <location>
        <begin position="238"/>
        <end position="289"/>
    </location>
</feature>
<proteinExistence type="predicted"/>
<evidence type="ECO:0000256" key="2">
    <source>
        <dbReference type="SAM" id="Phobius"/>
    </source>
</evidence>
<feature type="transmembrane region" description="Helical" evidence="2">
    <location>
        <begin position="215"/>
        <end position="235"/>
    </location>
</feature>
<feature type="transmembrane region" description="Helical" evidence="2">
    <location>
        <begin position="167"/>
        <end position="195"/>
    </location>
</feature>
<feature type="compositionally biased region" description="Basic and acidic residues" evidence="1">
    <location>
        <begin position="238"/>
        <end position="250"/>
    </location>
</feature>
<comment type="caution">
    <text evidence="3">The sequence shown here is derived from an EMBL/GenBank/DDBJ whole genome shotgun (WGS) entry which is preliminary data.</text>
</comment>
<feature type="compositionally biased region" description="Basic and acidic residues" evidence="1">
    <location>
        <begin position="348"/>
        <end position="371"/>
    </location>
</feature>
<gene>
    <name evidence="3" type="ORF">GCM10010315_40470</name>
</gene>
<dbReference type="EMBL" id="BAAASL010000015">
    <property type="protein sequence ID" value="GAA2720328.1"/>
    <property type="molecule type" value="Genomic_DNA"/>
</dbReference>
<organism evidence="3 4">
    <name type="scientific">Streptomyces luteosporeus</name>
    <dbReference type="NCBI Taxonomy" id="173856"/>
    <lineage>
        <taxon>Bacteria</taxon>
        <taxon>Bacillati</taxon>
        <taxon>Actinomycetota</taxon>
        <taxon>Actinomycetes</taxon>
        <taxon>Kitasatosporales</taxon>
        <taxon>Streptomycetaceae</taxon>
        <taxon>Streptomyces</taxon>
    </lineage>
</organism>
<keyword evidence="4" id="KW-1185">Reference proteome</keyword>
<feature type="compositionally biased region" description="Polar residues" evidence="1">
    <location>
        <begin position="372"/>
        <end position="384"/>
    </location>
</feature>